<dbReference type="Proteomes" id="UP000004217">
    <property type="component" value="Unassembled WGS sequence"/>
</dbReference>
<evidence type="ECO:0000256" key="7">
    <source>
        <dbReference type="ARBA" id="ARBA00023136"/>
    </source>
</evidence>
<dbReference type="PANTHER" id="PTHR30071:SF1">
    <property type="entry name" value="CYTOCHROME B_B6 PROTEIN-RELATED"/>
    <property type="match status" value="1"/>
</dbReference>
<evidence type="ECO:0000256" key="2">
    <source>
        <dbReference type="ARBA" id="ARBA00005840"/>
    </source>
</evidence>
<dbReference type="Pfam" id="PF01578">
    <property type="entry name" value="Cytochrom_C_asm"/>
    <property type="match status" value="1"/>
</dbReference>
<keyword evidence="4 8" id="KW-0812">Transmembrane</keyword>
<dbReference type="EMBL" id="AGBF01000231">
    <property type="protein sequence ID" value="EGX55406.1"/>
    <property type="molecule type" value="Genomic_DNA"/>
</dbReference>
<name>G2GM59_9ACTN</name>
<feature type="transmembrane region" description="Helical" evidence="8">
    <location>
        <begin position="111"/>
        <end position="130"/>
    </location>
</feature>
<feature type="transmembrane region" description="Helical" evidence="8">
    <location>
        <begin position="182"/>
        <end position="201"/>
    </location>
</feature>
<dbReference type="AlphaFoldDB" id="G2GM59"/>
<comment type="caution">
    <text evidence="10">The sequence shown here is derived from an EMBL/GenBank/DDBJ whole genome shotgun (WGS) entry which is preliminary data.</text>
</comment>
<comment type="similarity">
    <text evidence="2">Belongs to the CcmC/CycZ/HelC family.</text>
</comment>
<gene>
    <name evidence="10" type="ORF">SZN_33056</name>
</gene>
<keyword evidence="7 8" id="KW-0472">Membrane</keyword>
<evidence type="ECO:0000256" key="4">
    <source>
        <dbReference type="ARBA" id="ARBA00022692"/>
    </source>
</evidence>
<dbReference type="GO" id="GO:0017004">
    <property type="term" value="P:cytochrome complex assembly"/>
    <property type="evidence" value="ECO:0007669"/>
    <property type="project" value="UniProtKB-KW"/>
</dbReference>
<evidence type="ECO:0000256" key="1">
    <source>
        <dbReference type="ARBA" id="ARBA00004141"/>
    </source>
</evidence>
<evidence type="ECO:0000313" key="11">
    <source>
        <dbReference type="Proteomes" id="UP000004217"/>
    </source>
</evidence>
<evidence type="ECO:0000256" key="3">
    <source>
        <dbReference type="ARBA" id="ARBA00016463"/>
    </source>
</evidence>
<feature type="transmembrane region" description="Helical" evidence="8">
    <location>
        <begin position="142"/>
        <end position="162"/>
    </location>
</feature>
<keyword evidence="5" id="KW-0201">Cytochrome c-type biogenesis</keyword>
<proteinExistence type="inferred from homology"/>
<feature type="domain" description="Cytochrome c assembly protein" evidence="9">
    <location>
        <begin position="8"/>
        <end position="166"/>
    </location>
</feature>
<dbReference type="GO" id="GO:0020037">
    <property type="term" value="F:heme binding"/>
    <property type="evidence" value="ECO:0007669"/>
    <property type="project" value="InterPro"/>
</dbReference>
<evidence type="ECO:0000256" key="8">
    <source>
        <dbReference type="SAM" id="Phobius"/>
    </source>
</evidence>
<dbReference type="InterPro" id="IPR003557">
    <property type="entry name" value="Cyt_c_biogenesis_CcmC"/>
</dbReference>
<dbReference type="PANTHER" id="PTHR30071">
    <property type="entry name" value="HEME EXPORTER PROTEIN C"/>
    <property type="match status" value="1"/>
</dbReference>
<dbReference type="GO" id="GO:0015232">
    <property type="term" value="F:heme transmembrane transporter activity"/>
    <property type="evidence" value="ECO:0007669"/>
    <property type="project" value="InterPro"/>
</dbReference>
<evidence type="ECO:0000313" key="10">
    <source>
        <dbReference type="EMBL" id="EGX55406.1"/>
    </source>
</evidence>
<dbReference type="OrthoDB" id="9778550at2"/>
<dbReference type="RefSeq" id="WP_007503463.1">
    <property type="nucleotide sequence ID" value="NZ_AGBF01000231.1"/>
</dbReference>
<comment type="subcellular location">
    <subcellularLocation>
        <location evidence="1">Membrane</location>
        <topology evidence="1">Multi-pass membrane protein</topology>
    </subcellularLocation>
</comment>
<evidence type="ECO:0000256" key="5">
    <source>
        <dbReference type="ARBA" id="ARBA00022748"/>
    </source>
</evidence>
<keyword evidence="11" id="KW-1185">Reference proteome</keyword>
<evidence type="ECO:0000259" key="9">
    <source>
        <dbReference type="Pfam" id="PF01578"/>
    </source>
</evidence>
<feature type="transmembrane region" description="Helical" evidence="8">
    <location>
        <begin position="47"/>
        <end position="65"/>
    </location>
</feature>
<evidence type="ECO:0000256" key="6">
    <source>
        <dbReference type="ARBA" id="ARBA00022989"/>
    </source>
</evidence>
<dbReference type="PRINTS" id="PR01386">
    <property type="entry name" value="CCMCBIOGNSIS"/>
</dbReference>
<sequence length="245" mass="26971">MTLFGRRLPIATALVTAIAIAAATLAPPDQLQGELQRLMYVHVPTAWVAYLSFAVTLAASVAWLWRRTPRFDRIAASSAEAGVFFTGLAIALGSVWGKPTWGVWWTWDPRVVTTAVMFFVYVGYLALRQATPDPLARARRSAVFGVVAFVQVPIVHMSVVWWRALHQPPTVLKPGAPTIDGRMLTALLISVLAFSLFYLVVLRARVRLAVRTEEVEAALAERDQEPAGNAVLAPQWEKKGLRADV</sequence>
<reference evidence="10 11" key="1">
    <citation type="submission" date="2011-08" db="EMBL/GenBank/DDBJ databases">
        <authorList>
            <person name="Lin Y."/>
            <person name="Hao X."/>
            <person name="Johnstone L."/>
            <person name="Miller S.J."/>
            <person name="Wei G."/>
            <person name="Rensing C."/>
        </authorList>
    </citation>
    <scope>NUCLEOTIDE SEQUENCE [LARGE SCALE GENOMIC DNA]</scope>
    <source>
        <strain evidence="10 11">K42</strain>
    </source>
</reference>
<dbReference type="GO" id="GO:0005886">
    <property type="term" value="C:plasma membrane"/>
    <property type="evidence" value="ECO:0007669"/>
    <property type="project" value="TreeGrafter"/>
</dbReference>
<protein>
    <recommendedName>
        <fullName evidence="3">Heme exporter protein C</fullName>
    </recommendedName>
</protein>
<dbReference type="InterPro" id="IPR002541">
    <property type="entry name" value="Cyt_c_assembly"/>
</dbReference>
<feature type="transmembrane region" description="Helical" evidence="8">
    <location>
        <begin position="77"/>
        <end position="96"/>
    </location>
</feature>
<keyword evidence="6 8" id="KW-1133">Transmembrane helix</keyword>
<dbReference type="InterPro" id="IPR045062">
    <property type="entry name" value="Cyt_c_biogenesis_CcsA/CcmC"/>
</dbReference>
<organism evidence="10 11">
    <name type="scientific">Streptomyces zinciresistens K42</name>
    <dbReference type="NCBI Taxonomy" id="700597"/>
    <lineage>
        <taxon>Bacteria</taxon>
        <taxon>Bacillati</taxon>
        <taxon>Actinomycetota</taxon>
        <taxon>Actinomycetes</taxon>
        <taxon>Kitasatosporales</taxon>
        <taxon>Streptomycetaceae</taxon>
        <taxon>Streptomyces</taxon>
    </lineage>
</organism>
<dbReference type="PATRIC" id="fig|700597.3.peg.6465"/>
<accession>G2GM59</accession>